<keyword evidence="1" id="KW-0472">Membrane</keyword>
<evidence type="ECO:0000313" key="3">
    <source>
        <dbReference type="Proteomes" id="UP000830401"/>
    </source>
</evidence>
<sequence>MPDSAPQPNHILRNNLLGLLLAAVVLGLLAGVTELGSAALFAFGYVIQAAVNVLLGLFHLFQNTNQPTDKSPRLTF</sequence>
<keyword evidence="3" id="KW-1185">Reference proteome</keyword>
<evidence type="ECO:0000313" key="2">
    <source>
        <dbReference type="EMBL" id="UOQ64608.1"/>
    </source>
</evidence>
<name>A0ABY4G1B8_9BACT</name>
<proteinExistence type="predicted"/>
<dbReference type="RefSeq" id="WP_245118486.1">
    <property type="nucleotide sequence ID" value="NZ_CP095061.1"/>
</dbReference>
<reference evidence="2" key="1">
    <citation type="submission" date="2022-04" db="EMBL/GenBank/DDBJ databases">
        <title>Hymenobacter sp. isolated from the air.</title>
        <authorList>
            <person name="Won M."/>
            <person name="Lee C.-M."/>
            <person name="Woen H.-Y."/>
            <person name="Kwon S.-W."/>
        </authorList>
    </citation>
    <scope>NUCLEOTIDE SEQUENCE</scope>
    <source>
        <strain evidence="2">5420S-77</strain>
    </source>
</reference>
<organism evidence="2 3">
    <name type="scientific">Hymenobacter volaticus</name>
    <dbReference type="NCBI Taxonomy" id="2932254"/>
    <lineage>
        <taxon>Bacteria</taxon>
        <taxon>Pseudomonadati</taxon>
        <taxon>Bacteroidota</taxon>
        <taxon>Cytophagia</taxon>
        <taxon>Cytophagales</taxon>
        <taxon>Hymenobacteraceae</taxon>
        <taxon>Hymenobacter</taxon>
    </lineage>
</organism>
<protein>
    <submittedName>
        <fullName evidence="2">Uncharacterized protein</fullName>
    </submittedName>
</protein>
<keyword evidence="1" id="KW-0812">Transmembrane</keyword>
<accession>A0ABY4G1B8</accession>
<keyword evidence="1" id="KW-1133">Transmembrane helix</keyword>
<feature type="transmembrane region" description="Helical" evidence="1">
    <location>
        <begin position="38"/>
        <end position="61"/>
    </location>
</feature>
<dbReference type="Proteomes" id="UP000830401">
    <property type="component" value="Chromosome"/>
</dbReference>
<feature type="transmembrane region" description="Helical" evidence="1">
    <location>
        <begin position="12"/>
        <end position="32"/>
    </location>
</feature>
<gene>
    <name evidence="2" type="ORF">MUN86_13580</name>
</gene>
<dbReference type="EMBL" id="CP095061">
    <property type="protein sequence ID" value="UOQ64608.1"/>
    <property type="molecule type" value="Genomic_DNA"/>
</dbReference>
<evidence type="ECO:0000256" key="1">
    <source>
        <dbReference type="SAM" id="Phobius"/>
    </source>
</evidence>